<protein>
    <recommendedName>
        <fullName evidence="2">SGNH hydrolase-type esterase domain-containing protein</fullName>
    </recommendedName>
</protein>
<dbReference type="InterPro" id="IPR051532">
    <property type="entry name" value="Ester_Hydrolysis_Enzymes"/>
</dbReference>
<gene>
    <name evidence="3" type="ORF">DL546_005710</name>
</gene>
<dbReference type="SUPFAM" id="SSF52266">
    <property type="entry name" value="SGNH hydrolase"/>
    <property type="match status" value="1"/>
</dbReference>
<keyword evidence="4" id="KW-1185">Reference proteome</keyword>
<dbReference type="EMBL" id="QVQW01000015">
    <property type="protein sequence ID" value="RKU46248.1"/>
    <property type="molecule type" value="Genomic_DNA"/>
</dbReference>
<feature type="domain" description="SGNH hydrolase-type esterase" evidence="2">
    <location>
        <begin position="40"/>
        <end position="219"/>
    </location>
</feature>
<dbReference type="Proteomes" id="UP000275385">
    <property type="component" value="Unassembled WGS sequence"/>
</dbReference>
<dbReference type="Gene3D" id="3.40.50.1110">
    <property type="entry name" value="SGNH hydrolase"/>
    <property type="match status" value="1"/>
</dbReference>
<name>A0A420YEC8_9PEZI</name>
<dbReference type="InterPro" id="IPR013830">
    <property type="entry name" value="SGNH_hydro"/>
</dbReference>
<sequence>MLLSPLLAGFPLVRSGIPLRQTALLANPIADGIPLRILPLGASITWGQASSTGNGYRSDLRNLLVAGGNPVNMVGSRQNGDMVDNDVEGWPGYVIEQVYAKAKGKNSVGFWKPNVILVNLGTNDCLQDLDLADAGERMREMVEGLWVLSPRALVVLSSLILNKNETVDERVEAVNKQYAALVSQLKGDGRRIAFVDMHGANGPTLADMNDQTHPNDNGYSKMAKILYAGLVDAGKAKMIEKPEVVNGVPDDGANTGLGNNPFGEE</sequence>
<dbReference type="CDD" id="cd01833">
    <property type="entry name" value="XynB_like"/>
    <property type="match status" value="1"/>
</dbReference>
<feature type="region of interest" description="Disordered" evidence="1">
    <location>
        <begin position="246"/>
        <end position="265"/>
    </location>
</feature>
<dbReference type="GO" id="GO:0004622">
    <property type="term" value="F:phosphatidylcholine lysophospholipase activity"/>
    <property type="evidence" value="ECO:0007669"/>
    <property type="project" value="TreeGrafter"/>
</dbReference>
<evidence type="ECO:0000313" key="3">
    <source>
        <dbReference type="EMBL" id="RKU46248.1"/>
    </source>
</evidence>
<dbReference type="PANTHER" id="PTHR30383">
    <property type="entry name" value="THIOESTERASE 1/PROTEASE 1/LYSOPHOSPHOLIPASE L1"/>
    <property type="match status" value="1"/>
</dbReference>
<dbReference type="Pfam" id="PF13472">
    <property type="entry name" value="Lipase_GDSL_2"/>
    <property type="match status" value="1"/>
</dbReference>
<accession>A0A420YEC8</accession>
<comment type="caution">
    <text evidence="3">The sequence shown here is derived from an EMBL/GenBank/DDBJ whole genome shotgun (WGS) entry which is preliminary data.</text>
</comment>
<proteinExistence type="predicted"/>
<organism evidence="3 4">
    <name type="scientific">Coniochaeta pulveracea</name>
    <dbReference type="NCBI Taxonomy" id="177199"/>
    <lineage>
        <taxon>Eukaryota</taxon>
        <taxon>Fungi</taxon>
        <taxon>Dikarya</taxon>
        <taxon>Ascomycota</taxon>
        <taxon>Pezizomycotina</taxon>
        <taxon>Sordariomycetes</taxon>
        <taxon>Sordariomycetidae</taxon>
        <taxon>Coniochaetales</taxon>
        <taxon>Coniochaetaceae</taxon>
        <taxon>Coniochaeta</taxon>
    </lineage>
</organism>
<evidence type="ECO:0000313" key="4">
    <source>
        <dbReference type="Proteomes" id="UP000275385"/>
    </source>
</evidence>
<dbReference type="AlphaFoldDB" id="A0A420YEC8"/>
<dbReference type="OrthoDB" id="6123at2759"/>
<dbReference type="PANTHER" id="PTHR30383:SF31">
    <property type="entry name" value="SGNH HYDROLASE-TYPE ESTERASE DOMAIN-CONTAINING PROTEIN-RELATED"/>
    <property type="match status" value="1"/>
</dbReference>
<dbReference type="InterPro" id="IPR036514">
    <property type="entry name" value="SGNH_hydro_sf"/>
</dbReference>
<evidence type="ECO:0000259" key="2">
    <source>
        <dbReference type="Pfam" id="PF13472"/>
    </source>
</evidence>
<evidence type="ECO:0000256" key="1">
    <source>
        <dbReference type="SAM" id="MobiDB-lite"/>
    </source>
</evidence>
<reference evidence="3 4" key="1">
    <citation type="submission" date="2018-08" db="EMBL/GenBank/DDBJ databases">
        <title>Draft genome of the lignicolous fungus Coniochaeta pulveracea.</title>
        <authorList>
            <person name="Borstlap C.J."/>
            <person name="De Witt R.N."/>
            <person name="Botha A."/>
            <person name="Volschenk H."/>
        </authorList>
    </citation>
    <scope>NUCLEOTIDE SEQUENCE [LARGE SCALE GENOMIC DNA]</scope>
    <source>
        <strain evidence="3 4">CAB683</strain>
    </source>
</reference>